<name>A0A3D8GWQ8_9BACI</name>
<organism evidence="1 2">
    <name type="scientific">Neobacillus piezotolerans</name>
    <dbReference type="NCBI Taxonomy" id="2259171"/>
    <lineage>
        <taxon>Bacteria</taxon>
        <taxon>Bacillati</taxon>
        <taxon>Bacillota</taxon>
        <taxon>Bacilli</taxon>
        <taxon>Bacillales</taxon>
        <taxon>Bacillaceae</taxon>
        <taxon>Neobacillus</taxon>
    </lineage>
</organism>
<gene>
    <name evidence="1" type="ORF">DRW41_04860</name>
</gene>
<evidence type="ECO:0000313" key="1">
    <source>
        <dbReference type="EMBL" id="RDU38890.1"/>
    </source>
</evidence>
<keyword evidence="2" id="KW-1185">Reference proteome</keyword>
<protein>
    <submittedName>
        <fullName evidence="1">Uncharacterized protein</fullName>
    </submittedName>
</protein>
<comment type="caution">
    <text evidence="1">The sequence shown here is derived from an EMBL/GenBank/DDBJ whole genome shotgun (WGS) entry which is preliminary data.</text>
</comment>
<reference evidence="1 2" key="1">
    <citation type="submission" date="2018-07" db="EMBL/GenBank/DDBJ databases">
        <title>Bacillus sp. YLB-04 draft genome sequence.</title>
        <authorList>
            <person name="Yu L."/>
            <person name="Tang X."/>
        </authorList>
    </citation>
    <scope>NUCLEOTIDE SEQUENCE [LARGE SCALE GENOMIC DNA]</scope>
    <source>
        <strain evidence="1 2">YLB-04</strain>
    </source>
</reference>
<sequence>MPSGSFFGKMETAGDEMKSNEEAIADIIKDVFSYIKYLFLSKEEKCAANLGLVNEKYWFQELMNNKPRLKDLLEKDMQFKEYFSSRKNVRKLLRDKDERAMFKKWIENK</sequence>
<evidence type="ECO:0000313" key="2">
    <source>
        <dbReference type="Proteomes" id="UP000257144"/>
    </source>
</evidence>
<dbReference type="AlphaFoldDB" id="A0A3D8GWQ8"/>
<dbReference type="Proteomes" id="UP000257144">
    <property type="component" value="Unassembled WGS sequence"/>
</dbReference>
<proteinExistence type="predicted"/>
<accession>A0A3D8GWQ8</accession>
<dbReference type="EMBL" id="QNQT01000001">
    <property type="protein sequence ID" value="RDU38890.1"/>
    <property type="molecule type" value="Genomic_DNA"/>
</dbReference>